<dbReference type="EMBL" id="AZJE01000038">
    <property type="protein sequence ID" value="ETD15759.1"/>
    <property type="molecule type" value="Genomic_DNA"/>
</dbReference>
<sequence>MESEVSVFLCEVYDKKIRGILFSYGGRRN</sequence>
<reference evidence="1 2" key="1">
    <citation type="submission" date="2013-10" db="EMBL/GenBank/DDBJ databases">
        <title>The Genome Sequence of Ruminococcus lactaris CC59_002D.</title>
        <authorList>
            <consortium name="The Broad Institute Genomics Platform"/>
            <person name="Earl A."/>
            <person name="Allen-Vercoe E."/>
            <person name="Daigneault M."/>
            <person name="Young S.K."/>
            <person name="Zeng Q."/>
            <person name="Gargeya S."/>
            <person name="Fitzgerald M."/>
            <person name="Abouelleil A."/>
            <person name="Alvarado L."/>
            <person name="Chapman S.B."/>
            <person name="Gainer-Dewar J."/>
            <person name="Goldberg J."/>
            <person name="Griggs A."/>
            <person name="Gujja S."/>
            <person name="Hansen M."/>
            <person name="Howarth C."/>
            <person name="Imamovic A."/>
            <person name="Ireland A."/>
            <person name="Larimer J."/>
            <person name="McCowan C."/>
            <person name="Murphy C."/>
            <person name="Pearson M."/>
            <person name="Poon T.W."/>
            <person name="Priest M."/>
            <person name="Roberts A."/>
            <person name="Saif S."/>
            <person name="Shea T."/>
            <person name="Sykes S."/>
            <person name="Wortman J."/>
            <person name="Nusbaum C."/>
            <person name="Birren B."/>
        </authorList>
    </citation>
    <scope>NUCLEOTIDE SEQUENCE [LARGE SCALE GENOMIC DNA]</scope>
    <source>
        <strain evidence="1 2">CC59_002D</strain>
    </source>
</reference>
<evidence type="ECO:0000313" key="1">
    <source>
        <dbReference type="EMBL" id="ETD15759.1"/>
    </source>
</evidence>
<dbReference type="AlphaFoldDB" id="V8BKU8"/>
<comment type="caution">
    <text evidence="1">The sequence shown here is derived from an EMBL/GenBank/DDBJ whole genome shotgun (WGS) entry which is preliminary data.</text>
</comment>
<protein>
    <submittedName>
        <fullName evidence="1">Uncharacterized protein</fullName>
    </submittedName>
</protein>
<organism evidence="1 2">
    <name type="scientific">[Ruminococcus] lactaris CC59_002D</name>
    <dbReference type="NCBI Taxonomy" id="1073376"/>
    <lineage>
        <taxon>Bacteria</taxon>
        <taxon>Bacillati</taxon>
        <taxon>Bacillota</taxon>
        <taxon>Clostridia</taxon>
        <taxon>Lachnospirales</taxon>
        <taxon>Lachnospiraceae</taxon>
        <taxon>Mediterraneibacter</taxon>
    </lineage>
</organism>
<gene>
    <name evidence="1" type="ORF">HMPREF1202_02642</name>
</gene>
<dbReference type="Proteomes" id="UP000018683">
    <property type="component" value="Unassembled WGS sequence"/>
</dbReference>
<name>V8BKU8_9FIRM</name>
<evidence type="ECO:0000313" key="2">
    <source>
        <dbReference type="Proteomes" id="UP000018683"/>
    </source>
</evidence>
<accession>V8BKU8</accession>
<dbReference type="HOGENOM" id="CLU_3410147_0_0_9"/>
<proteinExistence type="predicted"/>
<dbReference type="STRING" id="1073376.HMPREF1202_02642"/>